<gene>
    <name evidence="1" type="ORF">E5331_04825</name>
</gene>
<proteinExistence type="predicted"/>
<name>A0AC61RIE8_9BACT</name>
<dbReference type="EMBL" id="SRYB01000005">
    <property type="protein sequence ID" value="TGY79703.1"/>
    <property type="molecule type" value="Genomic_DNA"/>
</dbReference>
<comment type="caution">
    <text evidence="1">The sequence shown here is derived from an EMBL/GenBank/DDBJ whole genome shotgun (WGS) entry which is preliminary data.</text>
</comment>
<organism evidence="1 2">
    <name type="scientific">Lepagella muris</name>
    <dbReference type="NCBI Taxonomy" id="3032870"/>
    <lineage>
        <taxon>Bacteria</taxon>
        <taxon>Pseudomonadati</taxon>
        <taxon>Bacteroidota</taxon>
        <taxon>Bacteroidia</taxon>
        <taxon>Bacteroidales</taxon>
        <taxon>Muribaculaceae</taxon>
        <taxon>Lepagella</taxon>
    </lineage>
</organism>
<protein>
    <submittedName>
        <fullName evidence="1">Uncharacterized protein</fullName>
    </submittedName>
</protein>
<evidence type="ECO:0000313" key="1">
    <source>
        <dbReference type="EMBL" id="TGY79703.1"/>
    </source>
</evidence>
<dbReference type="Proteomes" id="UP000306319">
    <property type="component" value="Unassembled WGS sequence"/>
</dbReference>
<keyword evidence="2" id="KW-1185">Reference proteome</keyword>
<sequence>MRIFLKLLVAIAALSCAHDASAQSSEIQSKLIQIKTGPEYIYGEGTGETPAEADRNALANLLSKIGTTVQSSFSMTEEETLTNDALDSKRDVKSVMNTYSQATLNNTEIVNYRDENGMFCQLRYMLRTELEKMFEHRRDRVEDYVRTALRSEEKGRVDDALRFLNWAYVLLHSLQYPSDVKMKVEGEEQLLVNWIPNRMRDILGEVKVEVANVEPAPENRVDVLFTYKGEPAAGIDFTYWNGKVNSPVNGVKDGMGQLSFPADYPVNDVMLVVETSYAEASQSDRELESMIATFKPLAFPEARKVIGVEGKAIKADKGAEKNFQAQVEAGKREGVTPLAKKDAKDYDAILTEVLKSVKGKNYKPDASLFTEEGLDMFNRLLGYGKASLLGEPDPGYYPFGERVVARSVPMKFSFENNRRSFVEDVTFTFSPDKRIESVAFGLGGAARKDVFSQGVGAWSDSVKMVIVTFLENYKTAFALKRLDYIRNIFDENAYIIVGHKLQKMQRLDGDGGGLSTVPQYEFVRKSKEEYMSQLEKCFKSNEYVNINFSDNDIQKAAYGGDTFGIQIRQDYYSEHYGDQGYLFLFVDLNEADKPIIKIRTWQPERNPDLTPMLPKNNRDFGIYSNSMFQ</sequence>
<reference evidence="1" key="1">
    <citation type="submission" date="2019-04" db="EMBL/GenBank/DDBJ databases">
        <title>Microbes associate with the intestines of laboratory mice.</title>
        <authorList>
            <person name="Navarre W."/>
            <person name="Wong E."/>
            <person name="Huang K."/>
            <person name="Tropini C."/>
            <person name="Ng K."/>
            <person name="Yu B."/>
        </authorList>
    </citation>
    <scope>NUCLEOTIDE SEQUENCE</scope>
    <source>
        <strain evidence="1">NM04_E33</strain>
    </source>
</reference>
<accession>A0AC61RIE8</accession>
<evidence type="ECO:0000313" key="2">
    <source>
        <dbReference type="Proteomes" id="UP000306319"/>
    </source>
</evidence>